<dbReference type="AlphaFoldDB" id="A0A1L0BHC4"/>
<evidence type="ECO:0000313" key="2">
    <source>
        <dbReference type="Proteomes" id="UP000183794"/>
    </source>
</evidence>
<evidence type="ECO:0000313" key="1">
    <source>
        <dbReference type="EMBL" id="SGZ03432.1"/>
    </source>
</evidence>
<dbReference type="Proteomes" id="UP000183794">
    <property type="component" value="Unassembled WGS sequence"/>
</dbReference>
<name>A0A1L0BHC4_9GAMM</name>
<dbReference type="RefSeq" id="WP_075518258.1">
    <property type="nucleotide sequence ID" value="NZ_FPLD01000068.1"/>
</dbReference>
<proteinExistence type="predicted"/>
<dbReference type="EMBL" id="FPLD01000068">
    <property type="protein sequence ID" value="SGZ03432.1"/>
    <property type="molecule type" value="Genomic_DNA"/>
</dbReference>
<protein>
    <submittedName>
        <fullName evidence="1">Uncharacterized protein</fullName>
    </submittedName>
</protein>
<organism evidence="1 2">
    <name type="scientific">Moritella viscosa</name>
    <dbReference type="NCBI Taxonomy" id="80854"/>
    <lineage>
        <taxon>Bacteria</taxon>
        <taxon>Pseudomonadati</taxon>
        <taxon>Pseudomonadota</taxon>
        <taxon>Gammaproteobacteria</taxon>
        <taxon>Alteromonadales</taxon>
        <taxon>Moritellaceae</taxon>
        <taxon>Moritella</taxon>
    </lineage>
</organism>
<gene>
    <name evidence="1" type="ORF">NVI5450_2660</name>
</gene>
<reference evidence="1 2" key="1">
    <citation type="submission" date="2016-11" db="EMBL/GenBank/DDBJ databases">
        <authorList>
            <person name="Jaros S."/>
            <person name="Januszkiewicz K."/>
            <person name="Wedrychowicz H."/>
        </authorList>
    </citation>
    <scope>NUCLEOTIDE SEQUENCE [LARGE SCALE GENOMIC DNA]</scope>
    <source>
        <strain evidence="1">NVI 5450</strain>
    </source>
</reference>
<dbReference type="OrthoDB" id="7066696at2"/>
<sequence length="262" mass="30374">MSFPKISKGTFEFYKNTNDVEILSMLQTIGVAEHVEHSFEDPTVYFSDLKQFFLLAKYQTGSKKNTQEIKYCLQCTQSSIVDNGFVYIHKDWYEGTYCYKHDCTLSIVLKTSKKASISALHDIFMGKHAVNSSFCEVETIPPLKKEIIARQGNYLAPCLVNTFKSFILDKNNKHPDDLFNKNYYSDSNLHQRHVLYKLYNSLEKSEHPVYMNFLSKNAKAKVINMGVIRSDSLREIVFKDKMSSCLDCMESRVSCALFDRRY</sequence>
<accession>A0A1L0BHC4</accession>